<evidence type="ECO:0000313" key="3">
    <source>
        <dbReference type="Proteomes" id="UP001148786"/>
    </source>
</evidence>
<comment type="caution">
    <text evidence="2">The sequence shown here is derived from an EMBL/GenBank/DDBJ whole genome shotgun (WGS) entry which is preliminary data.</text>
</comment>
<feature type="region of interest" description="Disordered" evidence="1">
    <location>
        <begin position="190"/>
        <end position="226"/>
    </location>
</feature>
<accession>A0A9W8JRX4</accession>
<name>A0A9W8JRX4_9AGAR</name>
<dbReference type="EMBL" id="JANKHO010001857">
    <property type="protein sequence ID" value="KAJ3497529.1"/>
    <property type="molecule type" value="Genomic_DNA"/>
</dbReference>
<keyword evidence="3" id="KW-1185">Reference proteome</keyword>
<proteinExistence type="predicted"/>
<organism evidence="2 3">
    <name type="scientific">Agrocybe chaxingu</name>
    <dbReference type="NCBI Taxonomy" id="84603"/>
    <lineage>
        <taxon>Eukaryota</taxon>
        <taxon>Fungi</taxon>
        <taxon>Dikarya</taxon>
        <taxon>Basidiomycota</taxon>
        <taxon>Agaricomycotina</taxon>
        <taxon>Agaricomycetes</taxon>
        <taxon>Agaricomycetidae</taxon>
        <taxon>Agaricales</taxon>
        <taxon>Agaricineae</taxon>
        <taxon>Strophariaceae</taxon>
        <taxon>Agrocybe</taxon>
    </lineage>
</organism>
<sequence>MSFNPPGPLIPLLPHTTPPSFPAANSRVPTAGAPSTSSIPSTAISWLSEPPSSTTWIRFSGTPGSISLKSSGLITPITSGRPLVRPSPIYHIWVEALSRSSSSSNIPLDQSWLLILNRFHLLTDSLSLFNSSTATFILEILLGGWQQTEAEQTAYEKDHRRVQLLSLEETQVRWWSSRVRAVRQAQQSVRLPAPEQAARGGRAATSQRGGERGRERLGGRGGLPEHERGRAVGLALAAGPVSTPLKTQLERRATSASPLAFA</sequence>
<dbReference type="AlphaFoldDB" id="A0A9W8JRX4"/>
<protein>
    <submittedName>
        <fullName evidence="2">Uncharacterized protein</fullName>
    </submittedName>
</protein>
<reference evidence="2" key="1">
    <citation type="submission" date="2022-07" db="EMBL/GenBank/DDBJ databases">
        <title>Genome Sequence of Agrocybe chaxingu.</title>
        <authorList>
            <person name="Buettner E."/>
        </authorList>
    </citation>
    <scope>NUCLEOTIDE SEQUENCE</scope>
    <source>
        <strain evidence="2">MP-N11</strain>
    </source>
</reference>
<gene>
    <name evidence="2" type="ORF">NLJ89_g10339</name>
</gene>
<evidence type="ECO:0000313" key="2">
    <source>
        <dbReference type="EMBL" id="KAJ3497529.1"/>
    </source>
</evidence>
<feature type="compositionally biased region" description="Basic and acidic residues" evidence="1">
    <location>
        <begin position="209"/>
        <end position="226"/>
    </location>
</feature>
<evidence type="ECO:0000256" key="1">
    <source>
        <dbReference type="SAM" id="MobiDB-lite"/>
    </source>
</evidence>
<dbReference type="Proteomes" id="UP001148786">
    <property type="component" value="Unassembled WGS sequence"/>
</dbReference>
<feature type="region of interest" description="Disordered" evidence="1">
    <location>
        <begin position="243"/>
        <end position="262"/>
    </location>
</feature>